<dbReference type="AlphaFoldDB" id="A0A6A5UAC4"/>
<gene>
    <name evidence="1" type="ORF">CC80DRAFT_154660</name>
</gene>
<sequence>MHIIRSITRSASFQSSSWSTNCTSGLIAWPPRFPPRHRQHITSPVVCAHIRLSNCRYWSSSYILPLLSWSIGPFASLYGTLARDPSTPTSSSSSLFRHRIRDHVIPTRRFIYRIFA</sequence>
<evidence type="ECO:0000313" key="2">
    <source>
        <dbReference type="Proteomes" id="UP000800035"/>
    </source>
</evidence>
<reference evidence="1" key="1">
    <citation type="journal article" date="2020" name="Stud. Mycol.">
        <title>101 Dothideomycetes genomes: a test case for predicting lifestyles and emergence of pathogens.</title>
        <authorList>
            <person name="Haridas S."/>
            <person name="Albert R."/>
            <person name="Binder M."/>
            <person name="Bloem J."/>
            <person name="Labutti K."/>
            <person name="Salamov A."/>
            <person name="Andreopoulos B."/>
            <person name="Baker S."/>
            <person name="Barry K."/>
            <person name="Bills G."/>
            <person name="Bluhm B."/>
            <person name="Cannon C."/>
            <person name="Castanera R."/>
            <person name="Culley D."/>
            <person name="Daum C."/>
            <person name="Ezra D."/>
            <person name="Gonzalez J."/>
            <person name="Henrissat B."/>
            <person name="Kuo A."/>
            <person name="Liang C."/>
            <person name="Lipzen A."/>
            <person name="Lutzoni F."/>
            <person name="Magnuson J."/>
            <person name="Mondo S."/>
            <person name="Nolan M."/>
            <person name="Ohm R."/>
            <person name="Pangilinan J."/>
            <person name="Park H.-J."/>
            <person name="Ramirez L."/>
            <person name="Alfaro M."/>
            <person name="Sun H."/>
            <person name="Tritt A."/>
            <person name="Yoshinaga Y."/>
            <person name="Zwiers L.-H."/>
            <person name="Turgeon B."/>
            <person name="Goodwin S."/>
            <person name="Spatafora J."/>
            <person name="Crous P."/>
            <person name="Grigoriev I."/>
        </authorList>
    </citation>
    <scope>NUCLEOTIDE SEQUENCE</scope>
    <source>
        <strain evidence="1">CBS 675.92</strain>
    </source>
</reference>
<dbReference type="Proteomes" id="UP000800035">
    <property type="component" value="Unassembled WGS sequence"/>
</dbReference>
<keyword evidence="2" id="KW-1185">Reference proteome</keyword>
<evidence type="ECO:0000313" key="1">
    <source>
        <dbReference type="EMBL" id="KAF1962123.1"/>
    </source>
</evidence>
<dbReference type="EMBL" id="ML976979">
    <property type="protein sequence ID" value="KAF1962123.1"/>
    <property type="molecule type" value="Genomic_DNA"/>
</dbReference>
<protein>
    <submittedName>
        <fullName evidence="1">Uncharacterized protein</fullName>
    </submittedName>
</protein>
<organism evidence="1 2">
    <name type="scientific">Byssothecium circinans</name>
    <dbReference type="NCBI Taxonomy" id="147558"/>
    <lineage>
        <taxon>Eukaryota</taxon>
        <taxon>Fungi</taxon>
        <taxon>Dikarya</taxon>
        <taxon>Ascomycota</taxon>
        <taxon>Pezizomycotina</taxon>
        <taxon>Dothideomycetes</taxon>
        <taxon>Pleosporomycetidae</taxon>
        <taxon>Pleosporales</taxon>
        <taxon>Massarineae</taxon>
        <taxon>Massarinaceae</taxon>
        <taxon>Byssothecium</taxon>
    </lineage>
</organism>
<name>A0A6A5UAC4_9PLEO</name>
<accession>A0A6A5UAC4</accession>
<proteinExistence type="predicted"/>